<dbReference type="HOGENOM" id="CLU_2782878_0_0_1"/>
<proteinExistence type="predicted"/>
<keyword evidence="2" id="KW-1185">Reference proteome</keyword>
<feature type="non-terminal residue" evidence="1">
    <location>
        <position position="1"/>
    </location>
</feature>
<organism evidence="1 2">
    <name type="scientific">Phanerochaete carnosa (strain HHB-10118-sp)</name>
    <name type="common">White-rot fungus</name>
    <name type="synonym">Peniophora carnosa</name>
    <dbReference type="NCBI Taxonomy" id="650164"/>
    <lineage>
        <taxon>Eukaryota</taxon>
        <taxon>Fungi</taxon>
        <taxon>Dikarya</taxon>
        <taxon>Basidiomycota</taxon>
        <taxon>Agaricomycotina</taxon>
        <taxon>Agaricomycetes</taxon>
        <taxon>Polyporales</taxon>
        <taxon>Phanerochaetaceae</taxon>
        <taxon>Phanerochaete</taxon>
    </lineage>
</organism>
<dbReference type="OrthoDB" id="3254930at2759"/>
<dbReference type="RefSeq" id="XP_007397637.1">
    <property type="nucleotide sequence ID" value="XM_007397575.1"/>
</dbReference>
<protein>
    <submittedName>
        <fullName evidence="1">Uncharacterized protein</fullName>
    </submittedName>
</protein>
<feature type="non-terminal residue" evidence="1">
    <location>
        <position position="69"/>
    </location>
</feature>
<accession>K5UT91</accession>
<dbReference type="KEGG" id="pco:PHACADRAFT_51453"/>
<reference evidence="1 2" key="1">
    <citation type="journal article" date="2012" name="BMC Genomics">
        <title>Comparative genomics of the white-rot fungi, Phanerochaete carnosa and P. chrysosporium, to elucidate the genetic basis of the distinct wood types they colonize.</title>
        <authorList>
            <person name="Suzuki H."/>
            <person name="MacDonald J."/>
            <person name="Syed K."/>
            <person name="Salamov A."/>
            <person name="Hori C."/>
            <person name="Aerts A."/>
            <person name="Henrissat B."/>
            <person name="Wiebenga A."/>
            <person name="vanKuyk P.A."/>
            <person name="Barry K."/>
            <person name="Lindquist E."/>
            <person name="LaButti K."/>
            <person name="Lapidus A."/>
            <person name="Lucas S."/>
            <person name="Coutinho P."/>
            <person name="Gong Y."/>
            <person name="Samejima M."/>
            <person name="Mahadevan R."/>
            <person name="Abou-Zaid M."/>
            <person name="de Vries R.P."/>
            <person name="Igarashi K."/>
            <person name="Yadav J.S."/>
            <person name="Grigoriev I.V."/>
            <person name="Master E.R."/>
        </authorList>
    </citation>
    <scope>NUCLEOTIDE SEQUENCE [LARGE SCALE GENOMIC DNA]</scope>
    <source>
        <strain evidence="1 2">HHB-10118-sp</strain>
    </source>
</reference>
<name>K5UT91_PHACS</name>
<dbReference type="EMBL" id="JH930474">
    <property type="protein sequence ID" value="EKM53171.1"/>
    <property type="molecule type" value="Genomic_DNA"/>
</dbReference>
<sequence length="69" mass="8251">IHRTIDPKAHARYLLNYHDRRFQEDEYFLFIVFNYEQIASSSQSGHVLVEQQKVSDLAEKILRMDLDVL</sequence>
<evidence type="ECO:0000313" key="1">
    <source>
        <dbReference type="EMBL" id="EKM53171.1"/>
    </source>
</evidence>
<gene>
    <name evidence="1" type="ORF">PHACADRAFT_51453</name>
</gene>
<dbReference type="Proteomes" id="UP000008370">
    <property type="component" value="Unassembled WGS sequence"/>
</dbReference>
<dbReference type="GeneID" id="18919958"/>
<dbReference type="InParanoid" id="K5UT91"/>
<dbReference type="AlphaFoldDB" id="K5UT91"/>
<evidence type="ECO:0000313" key="2">
    <source>
        <dbReference type="Proteomes" id="UP000008370"/>
    </source>
</evidence>